<accession>A0A7I8J0V1</accession>
<sequence length="97" mass="10847">MERAPQVRQGLLQGWFGPNSSWLTLTVGVGRSSVQVAVVGPTNRASLIKLAFGNNADGPKEKEEEEDEEEEEEEEDEDEDEEEEGEKEGEKEEEPRA</sequence>
<reference evidence="2 3" key="1">
    <citation type="submission" date="2019-12" db="EMBL/GenBank/DDBJ databases">
        <authorList>
            <person name="Scholz U."/>
            <person name="Mascher M."/>
            <person name="Fiebig A."/>
        </authorList>
    </citation>
    <scope>NUCLEOTIDE SEQUENCE</scope>
</reference>
<dbReference type="EMBL" id="CACRZD030000008">
    <property type="protein sequence ID" value="CAA6663767.1"/>
    <property type="molecule type" value="Genomic_DNA"/>
</dbReference>
<organism evidence="2">
    <name type="scientific">Spirodela intermedia</name>
    <name type="common">Intermediate duckweed</name>
    <dbReference type="NCBI Taxonomy" id="51605"/>
    <lineage>
        <taxon>Eukaryota</taxon>
        <taxon>Viridiplantae</taxon>
        <taxon>Streptophyta</taxon>
        <taxon>Embryophyta</taxon>
        <taxon>Tracheophyta</taxon>
        <taxon>Spermatophyta</taxon>
        <taxon>Magnoliopsida</taxon>
        <taxon>Liliopsida</taxon>
        <taxon>Araceae</taxon>
        <taxon>Lemnoideae</taxon>
        <taxon>Spirodela</taxon>
    </lineage>
</organism>
<protein>
    <submittedName>
        <fullName evidence="2">Uncharacterized protein</fullName>
    </submittedName>
</protein>
<feature type="compositionally biased region" description="Acidic residues" evidence="1">
    <location>
        <begin position="63"/>
        <end position="87"/>
    </location>
</feature>
<dbReference type="EMBL" id="LR743595">
    <property type="protein sequence ID" value="CAA2624317.1"/>
    <property type="molecule type" value="Genomic_DNA"/>
</dbReference>
<feature type="region of interest" description="Disordered" evidence="1">
    <location>
        <begin position="50"/>
        <end position="97"/>
    </location>
</feature>
<proteinExistence type="predicted"/>
<dbReference type="AlphaFoldDB" id="A0A7I8J0V1"/>
<feature type="compositionally biased region" description="Basic and acidic residues" evidence="1">
    <location>
        <begin position="88"/>
        <end position="97"/>
    </location>
</feature>
<evidence type="ECO:0000256" key="1">
    <source>
        <dbReference type="SAM" id="MobiDB-lite"/>
    </source>
</evidence>
<evidence type="ECO:0000313" key="3">
    <source>
        <dbReference type="Proteomes" id="UP001189122"/>
    </source>
</evidence>
<evidence type="ECO:0000313" key="2">
    <source>
        <dbReference type="EMBL" id="CAA2624317.1"/>
    </source>
</evidence>
<dbReference type="Proteomes" id="UP001189122">
    <property type="component" value="Unassembled WGS sequence"/>
</dbReference>
<keyword evidence="3" id="KW-1185">Reference proteome</keyword>
<gene>
    <name evidence="2" type="ORF">SI7747_08010156</name>
</gene>
<name>A0A7I8J0V1_SPIIN</name>